<keyword evidence="1" id="KW-0472">Membrane</keyword>
<feature type="transmembrane region" description="Helical" evidence="1">
    <location>
        <begin position="80"/>
        <end position="102"/>
    </location>
</feature>
<keyword evidence="1" id="KW-0812">Transmembrane</keyword>
<keyword evidence="1" id="KW-1133">Transmembrane helix</keyword>
<feature type="transmembrane region" description="Helical" evidence="1">
    <location>
        <begin position="186"/>
        <end position="206"/>
    </location>
</feature>
<dbReference type="HOGENOM" id="CLU_1078041_0_0_1"/>
<reference evidence="2" key="1">
    <citation type="submission" date="2011-03" db="EMBL/GenBank/DDBJ databases">
        <title>The Genome Sequence of Nematocida sp1 strain ERTm2.</title>
        <authorList>
            <consortium name="The Broad Institute Genome Sequencing Platform"/>
            <consortium name="The Broad Institute Genome Sequencing Center for Infectious Disease"/>
            <person name="Cuomo C."/>
            <person name="Troemel E."/>
            <person name="Young S.K."/>
            <person name="Zeng Q."/>
            <person name="Gargeya S."/>
            <person name="Fitzgerald M."/>
            <person name="Haas B."/>
            <person name="Abouelleil A."/>
            <person name="Alvarado L."/>
            <person name="Arachchi H.M."/>
            <person name="Berlin A."/>
            <person name="Brown A."/>
            <person name="Chapman S.B."/>
            <person name="Chen Z."/>
            <person name="Dunbar C."/>
            <person name="Freedman E."/>
            <person name="Gearin G."/>
            <person name="Gellesch M."/>
            <person name="Goldberg J."/>
            <person name="Griggs A."/>
            <person name="Gujja S."/>
            <person name="Heilman E.R."/>
            <person name="Heiman D."/>
            <person name="Howarth C."/>
            <person name="Larson L."/>
            <person name="Lui A."/>
            <person name="MacDonald P.J.P."/>
            <person name="Mehta T."/>
            <person name="Montmayeur A."/>
            <person name="Murphy C."/>
            <person name="Neiman D."/>
            <person name="Pearson M."/>
            <person name="Priest M."/>
            <person name="Roberts A."/>
            <person name="Saif S."/>
            <person name="Shea T."/>
            <person name="Shenoy N."/>
            <person name="Sisk P."/>
            <person name="Stolte C."/>
            <person name="Sykes S."/>
            <person name="White J."/>
            <person name="Yandava C."/>
            <person name="Wortman J."/>
            <person name="Nusbaum C."/>
            <person name="Birren B."/>
        </authorList>
    </citation>
    <scope>NUCLEOTIDE SEQUENCE</scope>
    <source>
        <strain evidence="2">ERTm2</strain>
    </source>
</reference>
<protein>
    <submittedName>
        <fullName evidence="2">Uncharacterized protein</fullName>
    </submittedName>
</protein>
<dbReference type="AlphaFoldDB" id="H8ZBA2"/>
<evidence type="ECO:0000256" key="1">
    <source>
        <dbReference type="SAM" id="Phobius"/>
    </source>
</evidence>
<name>H8ZBA2_NEMA1</name>
<proteinExistence type="predicted"/>
<accession>H8ZBA2</accession>
<feature type="transmembrane region" description="Helical" evidence="1">
    <location>
        <begin position="44"/>
        <end position="60"/>
    </location>
</feature>
<gene>
    <name evidence="2" type="ORF">NERG_00851</name>
</gene>
<dbReference type="Proteomes" id="UP000005622">
    <property type="component" value="Unassembled WGS sequence"/>
</dbReference>
<sequence>MGSEINVRNSRQFDRLSKIVSEEEKAQQEDRWKSTKRWLVDNKHCITTAVLLLICLGLNLDKNMNPNSFLPCKFFSITLLKYGILANLNLLTTIITLFFSLLHKSLIENMYLTTLIISMINGISNSLDRSMRFFLANKDTKEAWYTGIIQSLYKTLSEYTTNEERADQITGVIENSVIFSLEKARIILIWISLFFNAISLFSYIYFSFYGIGLIIGNFHLLPIYTSYTYNIIMRVIPLIAIIYDRISFTRRKNNHLLQ</sequence>
<dbReference type="EMBL" id="JH604634">
    <property type="protein sequence ID" value="EHY66155.1"/>
    <property type="molecule type" value="Genomic_DNA"/>
</dbReference>
<feature type="transmembrane region" description="Helical" evidence="1">
    <location>
        <begin position="226"/>
        <end position="243"/>
    </location>
</feature>
<evidence type="ECO:0000313" key="2">
    <source>
        <dbReference type="EMBL" id="EHY66155.1"/>
    </source>
</evidence>
<organism evidence="2">
    <name type="scientific">Nematocida ausubeli (strain ATCC PRA-371 / ERTm2)</name>
    <name type="common">Nematode killer fungus</name>
    <dbReference type="NCBI Taxonomy" id="1913371"/>
    <lineage>
        <taxon>Eukaryota</taxon>
        <taxon>Fungi</taxon>
        <taxon>Fungi incertae sedis</taxon>
        <taxon>Microsporidia</taxon>
        <taxon>Nematocida</taxon>
    </lineage>
</organism>